<dbReference type="EMBL" id="CABD030006116">
    <property type="status" value="NOT_ANNOTATED_CDS"/>
    <property type="molecule type" value="Genomic_DNA"/>
</dbReference>
<dbReference type="EMBL" id="CABD030006117">
    <property type="status" value="NOT_ANNOTATED_CDS"/>
    <property type="molecule type" value="Genomic_DNA"/>
</dbReference>
<protein>
    <submittedName>
        <fullName evidence="2">Uncharacterized protein</fullName>
    </submittedName>
</protein>
<proteinExistence type="predicted"/>
<reference evidence="2" key="4">
    <citation type="submission" date="2025-09" db="UniProtKB">
        <authorList>
            <consortium name="Ensembl"/>
        </authorList>
    </citation>
    <scope>IDENTIFICATION</scope>
</reference>
<dbReference type="Bgee" id="ENSGGOG00000044034">
    <property type="expression patterns" value="Expressed in liver and 6 other cell types or tissues"/>
</dbReference>
<accession>A0A2I2ZQ53</accession>
<sequence>MSPRTLPVQNMNNAMFLQKTLSLSFIGGNHQTTAECRTLSRTTDLSPSHSPYHHKSHNKKEKRYFGKNKNKKLQVEKKSGFWFRAPGAFLSSFLFP</sequence>
<reference evidence="2 3" key="2">
    <citation type="journal article" date="2012" name="Nature">
        <title>Insights into hominid evolution from the gorilla genome sequence.</title>
        <authorList>
            <person name="Scally A."/>
            <person name="Dutheil J.Y."/>
            <person name="Hillier L.W."/>
            <person name="Jordan G.E."/>
            <person name="Goodhead I."/>
            <person name="Herrero J."/>
            <person name="Hobolth A."/>
            <person name="Lappalainen T."/>
            <person name="Mailund T."/>
            <person name="Marques-Bonet T."/>
            <person name="McCarthy S."/>
            <person name="Montgomery S.H."/>
            <person name="Schwalie P.C."/>
            <person name="Tang Y.A."/>
            <person name="Ward M.C."/>
            <person name="Xue Y."/>
            <person name="Yngvadottir B."/>
            <person name="Alkan C."/>
            <person name="Andersen L.N."/>
            <person name="Ayub Q."/>
            <person name="Ball E.V."/>
            <person name="Beal K."/>
            <person name="Bradley B.J."/>
            <person name="Chen Y."/>
            <person name="Clee C.M."/>
            <person name="Fitzgerald S."/>
            <person name="Graves T.A."/>
            <person name="Gu Y."/>
            <person name="Heath P."/>
            <person name="Heger A."/>
            <person name="Karakoc E."/>
            <person name="Kolb-Kokocinski A."/>
            <person name="Laird G.K."/>
            <person name="Lunter G."/>
            <person name="Meader S."/>
            <person name="Mort M."/>
            <person name="Mullikin J.C."/>
            <person name="Munch K."/>
            <person name="O'Connor T.D."/>
            <person name="Phillips A.D."/>
            <person name="Prado-Martinez J."/>
            <person name="Rogers A.S."/>
            <person name="Sajjadian S."/>
            <person name="Schmidt D."/>
            <person name="Shaw K."/>
            <person name="Simpson J.T."/>
            <person name="Stenson P.D."/>
            <person name="Turner D.J."/>
            <person name="Vigilant L."/>
            <person name="Vilella A.J."/>
            <person name="Whitener W."/>
            <person name="Zhu B."/>
            <person name="Cooper D.N."/>
            <person name="de Jong P."/>
            <person name="Dermitzakis E.T."/>
            <person name="Eichler E.E."/>
            <person name="Flicek P."/>
            <person name="Goldman N."/>
            <person name="Mundy N.I."/>
            <person name="Ning Z."/>
            <person name="Odom D.T."/>
            <person name="Ponting C.P."/>
            <person name="Quail M.A."/>
            <person name="Ryder O.A."/>
            <person name="Searle S.M."/>
            <person name="Warren W.C."/>
            <person name="Wilson R.K."/>
            <person name="Schierup M.H."/>
            <person name="Rogers J."/>
            <person name="Tyler-Smith C."/>
            <person name="Durbin R."/>
        </authorList>
    </citation>
    <scope>NUCLEOTIDE SEQUENCE [LARGE SCALE GENOMIC DNA]</scope>
</reference>
<dbReference type="Proteomes" id="UP000001519">
    <property type="component" value="Chromosome 1"/>
</dbReference>
<evidence type="ECO:0000313" key="3">
    <source>
        <dbReference type="Proteomes" id="UP000001519"/>
    </source>
</evidence>
<dbReference type="InParanoid" id="A0A2I2ZQ53"/>
<dbReference type="AlphaFoldDB" id="A0A2I2ZQ53"/>
<dbReference type="GeneTree" id="ENSGT00910000146843"/>
<reference evidence="3" key="1">
    <citation type="submission" date="2011-05" db="EMBL/GenBank/DDBJ databases">
        <title>Insights into the evolution of the great apes provided by the gorilla genome.</title>
        <authorList>
            <person name="Scally A."/>
        </authorList>
    </citation>
    <scope>NUCLEOTIDE SEQUENCE [LARGE SCALE GENOMIC DNA]</scope>
</reference>
<dbReference type="OMA" id="RIPCHHE"/>
<evidence type="ECO:0000313" key="2">
    <source>
        <dbReference type="Ensembl" id="ENSGGOP00000049251.1"/>
    </source>
</evidence>
<reference evidence="2" key="3">
    <citation type="submission" date="2025-08" db="UniProtKB">
        <authorList>
            <consortium name="Ensembl"/>
        </authorList>
    </citation>
    <scope>IDENTIFICATION</scope>
</reference>
<name>A0A2I2ZQ53_GORGO</name>
<organism evidence="2 3">
    <name type="scientific">Gorilla gorilla gorilla</name>
    <name type="common">Western lowland gorilla</name>
    <dbReference type="NCBI Taxonomy" id="9595"/>
    <lineage>
        <taxon>Eukaryota</taxon>
        <taxon>Metazoa</taxon>
        <taxon>Chordata</taxon>
        <taxon>Craniata</taxon>
        <taxon>Vertebrata</taxon>
        <taxon>Euteleostomi</taxon>
        <taxon>Mammalia</taxon>
        <taxon>Eutheria</taxon>
        <taxon>Euarchontoglires</taxon>
        <taxon>Primates</taxon>
        <taxon>Haplorrhini</taxon>
        <taxon>Catarrhini</taxon>
        <taxon>Hominidae</taxon>
        <taxon>Gorilla</taxon>
    </lineage>
</organism>
<dbReference type="Ensembl" id="ENSGGOT00000061141.1">
    <property type="protein sequence ID" value="ENSGGOP00000049251.1"/>
    <property type="gene ID" value="ENSGGOG00000044034.1"/>
</dbReference>
<feature type="region of interest" description="Disordered" evidence="1">
    <location>
        <begin position="41"/>
        <end position="70"/>
    </location>
</feature>
<feature type="compositionally biased region" description="Basic residues" evidence="1">
    <location>
        <begin position="51"/>
        <end position="70"/>
    </location>
</feature>
<evidence type="ECO:0000256" key="1">
    <source>
        <dbReference type="SAM" id="MobiDB-lite"/>
    </source>
</evidence>
<keyword evidence="3" id="KW-1185">Reference proteome</keyword>